<keyword evidence="3" id="KW-1185">Reference proteome</keyword>
<gene>
    <name evidence="2" type="ORF">SAMN05421846_102178</name>
</gene>
<evidence type="ECO:0000313" key="2">
    <source>
        <dbReference type="EMBL" id="SDH82608.1"/>
    </source>
</evidence>
<keyword evidence="1" id="KW-0472">Membrane</keyword>
<keyword evidence="1" id="KW-1133">Transmembrane helix</keyword>
<reference evidence="3" key="1">
    <citation type="submission" date="2016-10" db="EMBL/GenBank/DDBJ databases">
        <authorList>
            <person name="Varghese N."/>
            <person name="Submissions S."/>
        </authorList>
    </citation>
    <scope>NUCLEOTIDE SEQUENCE [LARGE SCALE GENOMIC DNA]</scope>
    <source>
        <strain evidence="3">DSM 17071</strain>
    </source>
</reference>
<dbReference type="AlphaFoldDB" id="A0A1G8FKH3"/>
<feature type="transmembrane region" description="Helical" evidence="1">
    <location>
        <begin position="92"/>
        <end position="112"/>
    </location>
</feature>
<name>A0A1G8FKH3_9FLAO</name>
<protein>
    <submittedName>
        <fullName evidence="2">Uncharacterized protein</fullName>
    </submittedName>
</protein>
<feature type="transmembrane region" description="Helical" evidence="1">
    <location>
        <begin position="118"/>
        <end position="137"/>
    </location>
</feature>
<dbReference type="RefSeq" id="WP_228400704.1">
    <property type="nucleotide sequence ID" value="NZ_FNDW01000002.1"/>
</dbReference>
<dbReference type="STRING" id="311334.SAMN05421846_102178"/>
<accession>A0A1G8FKH3</accession>
<sequence>MEIIKPDLEPELLTDTKTNALYEQLQQILSELEQKKVSAETVAKINSETAIINSTTLRGKDLHKMLKQKQNNIIKLLEKEHKIAPKNYYRNLWLAAGMGAFGLPIGVAFGLLMGNIALLSIGLPIGMAIGIGIGSSMDKKAETEGRQLNIEIKNH</sequence>
<dbReference type="EMBL" id="FNDW01000002">
    <property type="protein sequence ID" value="SDH82608.1"/>
    <property type="molecule type" value="Genomic_DNA"/>
</dbReference>
<keyword evidence="1" id="KW-0812">Transmembrane</keyword>
<organism evidence="2 3">
    <name type="scientific">Chryseobacterium taeanense</name>
    <dbReference type="NCBI Taxonomy" id="311334"/>
    <lineage>
        <taxon>Bacteria</taxon>
        <taxon>Pseudomonadati</taxon>
        <taxon>Bacteroidota</taxon>
        <taxon>Flavobacteriia</taxon>
        <taxon>Flavobacteriales</taxon>
        <taxon>Weeksellaceae</taxon>
        <taxon>Chryseobacterium group</taxon>
        <taxon>Chryseobacterium</taxon>
    </lineage>
</organism>
<proteinExistence type="predicted"/>
<dbReference type="Proteomes" id="UP000198869">
    <property type="component" value="Unassembled WGS sequence"/>
</dbReference>
<evidence type="ECO:0000313" key="3">
    <source>
        <dbReference type="Proteomes" id="UP000198869"/>
    </source>
</evidence>
<evidence type="ECO:0000256" key="1">
    <source>
        <dbReference type="SAM" id="Phobius"/>
    </source>
</evidence>